<evidence type="ECO:0000313" key="2">
    <source>
        <dbReference type="WBParaSite" id="Minc3s00038g02219"/>
    </source>
</evidence>
<accession>A0A914KLC0</accession>
<dbReference type="WBParaSite" id="Minc3s00038g02219">
    <property type="protein sequence ID" value="Minc3s00038g02219"/>
    <property type="gene ID" value="Minc3s00038g02219"/>
</dbReference>
<protein>
    <submittedName>
        <fullName evidence="2">Uncharacterized protein</fullName>
    </submittedName>
</protein>
<reference evidence="2" key="1">
    <citation type="submission" date="2022-11" db="UniProtKB">
        <authorList>
            <consortium name="WormBaseParasite"/>
        </authorList>
    </citation>
    <scope>IDENTIFICATION</scope>
</reference>
<sequence>MGELNNSEKIWSLWIIPNKFFRTHNGRILCIRICEARISKTMLDQTIFSEKATEKEKMVQFGKCRFLKN</sequence>
<name>A0A914KLC0_MELIC</name>
<proteinExistence type="predicted"/>
<dbReference type="AlphaFoldDB" id="A0A914KLC0"/>
<evidence type="ECO:0000313" key="1">
    <source>
        <dbReference type="Proteomes" id="UP000887563"/>
    </source>
</evidence>
<keyword evidence="1" id="KW-1185">Reference proteome</keyword>
<dbReference type="Proteomes" id="UP000887563">
    <property type="component" value="Unplaced"/>
</dbReference>
<organism evidence="1 2">
    <name type="scientific">Meloidogyne incognita</name>
    <name type="common">Southern root-knot nematode worm</name>
    <name type="synonym">Oxyuris incognita</name>
    <dbReference type="NCBI Taxonomy" id="6306"/>
    <lineage>
        <taxon>Eukaryota</taxon>
        <taxon>Metazoa</taxon>
        <taxon>Ecdysozoa</taxon>
        <taxon>Nematoda</taxon>
        <taxon>Chromadorea</taxon>
        <taxon>Rhabditida</taxon>
        <taxon>Tylenchina</taxon>
        <taxon>Tylenchomorpha</taxon>
        <taxon>Tylenchoidea</taxon>
        <taxon>Meloidogynidae</taxon>
        <taxon>Meloidogyninae</taxon>
        <taxon>Meloidogyne</taxon>
        <taxon>Meloidogyne incognita group</taxon>
    </lineage>
</organism>